<reference evidence="7 8" key="1">
    <citation type="submission" date="2016-11" db="EMBL/GenBank/DDBJ databases">
        <authorList>
            <person name="Jaros S."/>
            <person name="Januszkiewicz K."/>
            <person name="Wedrychowicz H."/>
        </authorList>
    </citation>
    <scope>NUCLEOTIDE SEQUENCE [LARGE SCALE GENOMIC DNA]</scope>
    <source>
        <strain evidence="7 8">DSM 19436</strain>
    </source>
</reference>
<dbReference type="InterPro" id="IPR000780">
    <property type="entry name" value="CheR_MeTrfase"/>
</dbReference>
<comment type="catalytic activity">
    <reaction evidence="1">
        <text>L-glutamyl-[protein] + S-adenosyl-L-methionine = [protein]-L-glutamate 5-O-methyl ester + S-adenosyl-L-homocysteine</text>
        <dbReference type="Rhea" id="RHEA:24452"/>
        <dbReference type="Rhea" id="RHEA-COMP:10208"/>
        <dbReference type="Rhea" id="RHEA-COMP:10311"/>
        <dbReference type="ChEBI" id="CHEBI:29973"/>
        <dbReference type="ChEBI" id="CHEBI:57856"/>
        <dbReference type="ChEBI" id="CHEBI:59789"/>
        <dbReference type="ChEBI" id="CHEBI:82795"/>
        <dbReference type="EC" id="2.1.1.80"/>
    </reaction>
</comment>
<evidence type="ECO:0000256" key="5">
    <source>
        <dbReference type="ARBA" id="ARBA00022691"/>
    </source>
</evidence>
<dbReference type="SMART" id="SM00138">
    <property type="entry name" value="MeTrc"/>
    <property type="match status" value="1"/>
</dbReference>
<dbReference type="PANTHER" id="PTHR24422:SF10">
    <property type="entry name" value="CHEMOTAXIS PROTEIN METHYLTRANSFERASE 2"/>
    <property type="match status" value="1"/>
</dbReference>
<name>A0A1M5L199_9HYPH</name>
<dbReference type="RefSeq" id="WP_084527796.1">
    <property type="nucleotide sequence ID" value="NZ_FQUP01000006.1"/>
</dbReference>
<dbReference type="Pfam" id="PF03705">
    <property type="entry name" value="CheR_N"/>
    <property type="match status" value="1"/>
</dbReference>
<keyword evidence="4 7" id="KW-0808">Transferase</keyword>
<dbReference type="AlphaFoldDB" id="A0A1M5L199"/>
<keyword evidence="3 7" id="KW-0489">Methyltransferase</keyword>
<dbReference type="GO" id="GO:0008983">
    <property type="term" value="F:protein-glutamate O-methyltransferase activity"/>
    <property type="evidence" value="ECO:0007669"/>
    <property type="project" value="UniProtKB-EC"/>
</dbReference>
<dbReference type="PROSITE" id="PS50123">
    <property type="entry name" value="CHER"/>
    <property type="match status" value="1"/>
</dbReference>
<gene>
    <name evidence="7" type="ORF">SAMN02745157_4461</name>
</gene>
<dbReference type="Proteomes" id="UP000184485">
    <property type="component" value="Unassembled WGS sequence"/>
</dbReference>
<dbReference type="EC" id="2.1.1.80" evidence="2"/>
<organism evidence="7 8">
    <name type="scientific">Kaistia soli DSM 19436</name>
    <dbReference type="NCBI Taxonomy" id="1122133"/>
    <lineage>
        <taxon>Bacteria</taxon>
        <taxon>Pseudomonadati</taxon>
        <taxon>Pseudomonadota</taxon>
        <taxon>Alphaproteobacteria</taxon>
        <taxon>Hyphomicrobiales</taxon>
        <taxon>Kaistiaceae</taxon>
        <taxon>Kaistia</taxon>
    </lineage>
</organism>
<proteinExistence type="predicted"/>
<evidence type="ECO:0000259" key="6">
    <source>
        <dbReference type="PROSITE" id="PS50123"/>
    </source>
</evidence>
<dbReference type="InterPro" id="IPR050903">
    <property type="entry name" value="Bact_Chemotaxis_MeTrfase"/>
</dbReference>
<evidence type="ECO:0000256" key="3">
    <source>
        <dbReference type="ARBA" id="ARBA00022603"/>
    </source>
</evidence>
<dbReference type="PRINTS" id="PR00996">
    <property type="entry name" value="CHERMTFRASE"/>
</dbReference>
<evidence type="ECO:0000256" key="4">
    <source>
        <dbReference type="ARBA" id="ARBA00022679"/>
    </source>
</evidence>
<dbReference type="InterPro" id="IPR022641">
    <property type="entry name" value="CheR_N"/>
</dbReference>
<sequence>MTSRRADQLARANALSPLSSANLTMLCDFLYDRTGMQFGESKRYYIDRRIADRMAHRHLTAFADYYALLRAEADEAEQLINSFTINETYFYREDHQLACLSRSILPEIVASKRPGDKIRIWSVPCSSGEEPYSIAIWLLENWALVDAYNVEIVGSDIDTAIVAEALEAKYGRRAVMRLSPELIGRYFEPIEDGRVRLIDDLRESVTFAPCNITDAASVARQGRFDVIFCRNLLIYFDGAARVRCMENLLKSLLPGGYMCLGHSESMSRISANFITRRFPDAIVYQRPEQL</sequence>
<keyword evidence="5" id="KW-0949">S-adenosyl-L-methionine</keyword>
<protein>
    <recommendedName>
        <fullName evidence="2">protein-glutamate O-methyltransferase</fullName>
        <ecNumber evidence="2">2.1.1.80</ecNumber>
    </recommendedName>
</protein>
<dbReference type="SUPFAM" id="SSF47757">
    <property type="entry name" value="Chemotaxis receptor methyltransferase CheR, N-terminal domain"/>
    <property type="match status" value="1"/>
</dbReference>
<dbReference type="PANTHER" id="PTHR24422">
    <property type="entry name" value="CHEMOTAXIS PROTEIN METHYLTRANSFERASE"/>
    <property type="match status" value="1"/>
</dbReference>
<dbReference type="SUPFAM" id="SSF53335">
    <property type="entry name" value="S-adenosyl-L-methionine-dependent methyltransferases"/>
    <property type="match status" value="1"/>
</dbReference>
<accession>A0A1M5L199</accession>
<dbReference type="InterPro" id="IPR029063">
    <property type="entry name" value="SAM-dependent_MTases_sf"/>
</dbReference>
<dbReference type="Gene3D" id="3.40.50.150">
    <property type="entry name" value="Vaccinia Virus protein VP39"/>
    <property type="match status" value="1"/>
</dbReference>
<dbReference type="InterPro" id="IPR022642">
    <property type="entry name" value="CheR_C"/>
</dbReference>
<dbReference type="Pfam" id="PF01739">
    <property type="entry name" value="CheR"/>
    <property type="match status" value="1"/>
</dbReference>
<dbReference type="NCBIfam" id="TIGR01053">
    <property type="entry name" value="LSD1"/>
    <property type="match status" value="1"/>
</dbReference>
<keyword evidence="8" id="KW-1185">Reference proteome</keyword>
<evidence type="ECO:0000256" key="2">
    <source>
        <dbReference type="ARBA" id="ARBA00012534"/>
    </source>
</evidence>
<evidence type="ECO:0000313" key="7">
    <source>
        <dbReference type="EMBL" id="SHG58771.1"/>
    </source>
</evidence>
<evidence type="ECO:0000313" key="8">
    <source>
        <dbReference type="Proteomes" id="UP000184485"/>
    </source>
</evidence>
<dbReference type="STRING" id="1122133.SAMN02745157_4461"/>
<dbReference type="InterPro" id="IPR036804">
    <property type="entry name" value="CheR_N_sf"/>
</dbReference>
<evidence type="ECO:0000256" key="1">
    <source>
        <dbReference type="ARBA" id="ARBA00001541"/>
    </source>
</evidence>
<feature type="domain" description="CheR-type methyltransferase" evidence="6">
    <location>
        <begin position="11"/>
        <end position="289"/>
    </location>
</feature>
<dbReference type="GO" id="GO:0032259">
    <property type="term" value="P:methylation"/>
    <property type="evidence" value="ECO:0007669"/>
    <property type="project" value="UniProtKB-KW"/>
</dbReference>
<dbReference type="Gene3D" id="1.10.155.10">
    <property type="entry name" value="Chemotaxis receptor methyltransferase CheR, N-terminal domain"/>
    <property type="match status" value="1"/>
</dbReference>
<dbReference type="EMBL" id="FQUP01000006">
    <property type="protein sequence ID" value="SHG58771.1"/>
    <property type="molecule type" value="Genomic_DNA"/>
</dbReference>